<feature type="region of interest" description="Disordered" evidence="1">
    <location>
        <begin position="74"/>
        <end position="158"/>
    </location>
</feature>
<feature type="signal peptide" evidence="2">
    <location>
        <begin position="1"/>
        <end position="25"/>
    </location>
</feature>
<accession>A0AAV9WIF0</accession>
<feature type="chain" id="PRO_5043395947" evidence="2">
    <location>
        <begin position="26"/>
        <end position="568"/>
    </location>
</feature>
<protein>
    <submittedName>
        <fullName evidence="3">Uncharacterized protein</fullName>
    </submittedName>
</protein>
<evidence type="ECO:0000313" key="4">
    <source>
        <dbReference type="Proteomes" id="UP001370758"/>
    </source>
</evidence>
<feature type="compositionally biased region" description="Acidic residues" evidence="1">
    <location>
        <begin position="131"/>
        <end position="158"/>
    </location>
</feature>
<keyword evidence="4" id="KW-1185">Reference proteome</keyword>
<evidence type="ECO:0000313" key="3">
    <source>
        <dbReference type="EMBL" id="KAK6509283.1"/>
    </source>
</evidence>
<dbReference type="EMBL" id="JAVHJL010000002">
    <property type="protein sequence ID" value="KAK6509283.1"/>
    <property type="molecule type" value="Genomic_DNA"/>
</dbReference>
<evidence type="ECO:0000256" key="1">
    <source>
        <dbReference type="SAM" id="MobiDB-lite"/>
    </source>
</evidence>
<sequence length="568" mass="64979">MRIPNTYPQVYFWTVVGLILIFSHSAPVSNPSDGSVGVTLIPKAGAGPPPPLLPSEGVDNNPHDGIRARVLEAEKTQTVPSAASTIVPERPRLKPKVPPSNFTLGNLEVGNTPAPSEKKSSNTPPKPNTDPNDEDHDEDYDEDYDEDHFEGYDDDDYEEDYTDDYYHHDRPIPEHRHFGVPAEEVVPPSFWIKEDFYIKCADPRDIFHSHVDTYRAGLKNLTFSWRQFDDSPVMAENFIRTQQQHCRENCLCHPQRGFLHHYNDSMRCRTIRDAGKCEWLFGCECFAELGNPEIPDVWKHFTPMDWFRTIMYLPLGIRRAHPDWRWTNGPRAGNQTLHAGYRGPWTLLAEGFQVPGKPWDIYREVEMREQKPYYYLLGPDQPFLGQWPGGPSWLLLNRTANPKYGERKPYSEHSRAPTLEHEWQMFLERWGPYNYEYTGEWIRRKPYMLSNGPVGEANGLWMNDEQYAIAMAGELARPILREFRPPDIWQGVPVAPGLFGRGLPVDPTTSKRPSPTCIPRDVALSNVDGVRDLCLPGEGEKGVEEGSRNSHNRFLGLDTRKENGGKGL</sequence>
<proteinExistence type="predicted"/>
<dbReference type="AlphaFoldDB" id="A0AAV9WIF0"/>
<keyword evidence="2" id="KW-0732">Signal</keyword>
<evidence type="ECO:0000256" key="2">
    <source>
        <dbReference type="SAM" id="SignalP"/>
    </source>
</evidence>
<feature type="region of interest" description="Disordered" evidence="1">
    <location>
        <begin position="538"/>
        <end position="568"/>
    </location>
</feature>
<reference evidence="3 4" key="1">
    <citation type="submission" date="2023-08" db="EMBL/GenBank/DDBJ databases">
        <authorList>
            <person name="Palmer J.M."/>
        </authorList>
    </citation>
    <scope>NUCLEOTIDE SEQUENCE [LARGE SCALE GENOMIC DNA]</scope>
    <source>
        <strain evidence="3 4">TWF481</strain>
    </source>
</reference>
<feature type="compositionally biased region" description="Basic and acidic residues" evidence="1">
    <location>
        <begin position="558"/>
        <end position="568"/>
    </location>
</feature>
<dbReference type="Proteomes" id="UP001370758">
    <property type="component" value="Unassembled WGS sequence"/>
</dbReference>
<gene>
    <name evidence="3" type="ORF">TWF481_004041</name>
</gene>
<name>A0AAV9WIF0_9PEZI</name>
<comment type="caution">
    <text evidence="3">The sequence shown here is derived from an EMBL/GenBank/DDBJ whole genome shotgun (WGS) entry which is preliminary data.</text>
</comment>
<feature type="compositionally biased region" description="Basic and acidic residues" evidence="1">
    <location>
        <begin position="538"/>
        <end position="548"/>
    </location>
</feature>
<organism evidence="3 4">
    <name type="scientific">Arthrobotrys musiformis</name>
    <dbReference type="NCBI Taxonomy" id="47236"/>
    <lineage>
        <taxon>Eukaryota</taxon>
        <taxon>Fungi</taxon>
        <taxon>Dikarya</taxon>
        <taxon>Ascomycota</taxon>
        <taxon>Pezizomycotina</taxon>
        <taxon>Orbiliomycetes</taxon>
        <taxon>Orbiliales</taxon>
        <taxon>Orbiliaceae</taxon>
        <taxon>Arthrobotrys</taxon>
    </lineage>
</organism>